<dbReference type="Proteomes" id="UP000247515">
    <property type="component" value="Unassembled WGS sequence"/>
</dbReference>
<sequence>MNRRTLLAALLGGVCLNLASTGARAGTTPSAVPRRVIVLDWGLAELTLALGVVPVGMANTPGFRRNFAACPVPDSVVDLGLMFQPNMELMLALKPDLIIITPAHASMSGSLERLAPTVTLGQFHASPTPYTDACAETLRLGRMLGHEAQAEAAVAQSQRAVAAARARLEALPAYANGGAPVYLTRFVDESRLRVFGTHSLFGELVAQLGLRNAWSRADRASAAMIGFDALDADPRATLVYVKPLPAMTASMMQTSRVWQAMPFARAGRMTGMAEVSPEGGILSAAYFARSLVEALAALPAGSSAVTSAVTSAVSSVASSARLREAA</sequence>
<dbReference type="PANTHER" id="PTHR30532">
    <property type="entry name" value="IRON III DICITRATE-BINDING PERIPLASMIC PROTEIN"/>
    <property type="match status" value="1"/>
</dbReference>
<evidence type="ECO:0000256" key="5">
    <source>
        <dbReference type="ARBA" id="ARBA00022729"/>
    </source>
</evidence>
<protein>
    <submittedName>
        <fullName evidence="8">Iron complex transport system substrate-binding protein</fullName>
    </submittedName>
</protein>
<dbReference type="SUPFAM" id="SSF53807">
    <property type="entry name" value="Helical backbone' metal receptor"/>
    <property type="match status" value="1"/>
</dbReference>
<comment type="similarity">
    <text evidence="2">Belongs to the bacterial solute-binding protein 8 family.</text>
</comment>
<reference evidence="8 9" key="1">
    <citation type="submission" date="2018-05" db="EMBL/GenBank/DDBJ databases">
        <title>Genomic Encyclopedia of Type Strains, Phase IV (KMG-V): Genome sequencing to study the core and pangenomes of soil and plant-associated prokaryotes.</title>
        <authorList>
            <person name="Whitman W."/>
        </authorList>
    </citation>
    <scope>NUCLEOTIDE SEQUENCE [LARGE SCALE GENOMIC DNA]</scope>
    <source>
        <strain evidence="8 9">SIr-6563</strain>
    </source>
</reference>
<dbReference type="PROSITE" id="PS50983">
    <property type="entry name" value="FE_B12_PBP"/>
    <property type="match status" value="1"/>
</dbReference>
<dbReference type="PANTHER" id="PTHR30532:SF1">
    <property type="entry name" value="IRON(3+)-HYDROXAMATE-BINDING PROTEIN FHUD"/>
    <property type="match status" value="1"/>
</dbReference>
<evidence type="ECO:0000256" key="6">
    <source>
        <dbReference type="SAM" id="SignalP"/>
    </source>
</evidence>
<keyword evidence="9" id="KW-1185">Reference proteome</keyword>
<dbReference type="Gene3D" id="3.40.50.1980">
    <property type="entry name" value="Nitrogenase molybdenum iron protein domain"/>
    <property type="match status" value="2"/>
</dbReference>
<comment type="subcellular location">
    <subcellularLocation>
        <location evidence="1">Cell envelope</location>
    </subcellularLocation>
</comment>
<dbReference type="InterPro" id="IPR051313">
    <property type="entry name" value="Bact_iron-sidero_bind"/>
</dbReference>
<evidence type="ECO:0000256" key="1">
    <source>
        <dbReference type="ARBA" id="ARBA00004196"/>
    </source>
</evidence>
<keyword evidence="4" id="KW-0408">Iron</keyword>
<proteinExistence type="inferred from homology"/>
<evidence type="ECO:0000256" key="4">
    <source>
        <dbReference type="ARBA" id="ARBA00022496"/>
    </source>
</evidence>
<evidence type="ECO:0000256" key="2">
    <source>
        <dbReference type="ARBA" id="ARBA00008814"/>
    </source>
</evidence>
<organism evidence="8 9">
    <name type="scientific">Paraburkholderia tropica</name>
    <dbReference type="NCBI Taxonomy" id="92647"/>
    <lineage>
        <taxon>Bacteria</taxon>
        <taxon>Pseudomonadati</taxon>
        <taxon>Pseudomonadota</taxon>
        <taxon>Betaproteobacteria</taxon>
        <taxon>Burkholderiales</taxon>
        <taxon>Burkholderiaceae</taxon>
        <taxon>Paraburkholderia</taxon>
    </lineage>
</organism>
<feature type="chain" id="PRO_5046404742" evidence="6">
    <location>
        <begin position="26"/>
        <end position="326"/>
    </location>
</feature>
<comment type="caution">
    <text evidence="8">The sequence shown here is derived from an EMBL/GenBank/DDBJ whole genome shotgun (WGS) entry which is preliminary data.</text>
</comment>
<gene>
    <name evidence="8" type="ORF">C7400_12532</name>
</gene>
<evidence type="ECO:0000313" key="8">
    <source>
        <dbReference type="EMBL" id="PXX08981.1"/>
    </source>
</evidence>
<dbReference type="RefSeq" id="WP_181441076.1">
    <property type="nucleotide sequence ID" value="NZ_JAGIXD010000019.1"/>
</dbReference>
<dbReference type="InterPro" id="IPR002491">
    <property type="entry name" value="ABC_transptr_periplasmic_BD"/>
</dbReference>
<dbReference type="Pfam" id="PF01497">
    <property type="entry name" value="Peripla_BP_2"/>
    <property type="match status" value="1"/>
</dbReference>
<dbReference type="PRINTS" id="PR01715">
    <property type="entry name" value="FERRIBNDNGPP"/>
</dbReference>
<keyword evidence="4" id="KW-0406">Ion transport</keyword>
<feature type="signal peptide" evidence="6">
    <location>
        <begin position="1"/>
        <end position="25"/>
    </location>
</feature>
<evidence type="ECO:0000256" key="3">
    <source>
        <dbReference type="ARBA" id="ARBA00022448"/>
    </source>
</evidence>
<evidence type="ECO:0000313" key="9">
    <source>
        <dbReference type="Proteomes" id="UP000247515"/>
    </source>
</evidence>
<keyword evidence="4" id="KW-0410">Iron transport</keyword>
<keyword evidence="3" id="KW-0813">Transport</keyword>
<evidence type="ECO:0000259" key="7">
    <source>
        <dbReference type="PROSITE" id="PS50983"/>
    </source>
</evidence>
<name>A0ABX5MFL1_9BURK</name>
<keyword evidence="5 6" id="KW-0732">Signal</keyword>
<accession>A0ABX5MFL1</accession>
<feature type="domain" description="Fe/B12 periplasmic-binding" evidence="7">
    <location>
        <begin position="35"/>
        <end position="299"/>
    </location>
</feature>
<dbReference type="EMBL" id="QJJV01000025">
    <property type="protein sequence ID" value="PXX08981.1"/>
    <property type="molecule type" value="Genomic_DNA"/>
</dbReference>